<evidence type="ECO:0000313" key="1">
    <source>
        <dbReference type="EMBL" id="KAK7791326.1"/>
    </source>
</evidence>
<keyword evidence="2" id="KW-1185">Reference proteome</keyword>
<comment type="caution">
    <text evidence="1">The sequence shown here is derived from an EMBL/GenBank/DDBJ whole genome shotgun (WGS) entry which is preliminary data.</text>
</comment>
<accession>A0AAN9V8J3</accession>
<gene>
    <name evidence="1" type="ORF">R5R35_011712</name>
</gene>
<evidence type="ECO:0000313" key="2">
    <source>
        <dbReference type="Proteomes" id="UP001378592"/>
    </source>
</evidence>
<dbReference type="Proteomes" id="UP001378592">
    <property type="component" value="Unassembled WGS sequence"/>
</dbReference>
<organism evidence="1 2">
    <name type="scientific">Gryllus longicercus</name>
    <dbReference type="NCBI Taxonomy" id="2509291"/>
    <lineage>
        <taxon>Eukaryota</taxon>
        <taxon>Metazoa</taxon>
        <taxon>Ecdysozoa</taxon>
        <taxon>Arthropoda</taxon>
        <taxon>Hexapoda</taxon>
        <taxon>Insecta</taxon>
        <taxon>Pterygota</taxon>
        <taxon>Neoptera</taxon>
        <taxon>Polyneoptera</taxon>
        <taxon>Orthoptera</taxon>
        <taxon>Ensifera</taxon>
        <taxon>Gryllidea</taxon>
        <taxon>Grylloidea</taxon>
        <taxon>Gryllidae</taxon>
        <taxon>Gryllinae</taxon>
        <taxon>Gryllus</taxon>
    </lineage>
</organism>
<name>A0AAN9V8J3_9ORTH</name>
<dbReference type="AlphaFoldDB" id="A0AAN9V8J3"/>
<protein>
    <submittedName>
        <fullName evidence="1">Uncharacterized protein</fullName>
    </submittedName>
</protein>
<dbReference type="EMBL" id="JAZDUA010000543">
    <property type="protein sequence ID" value="KAK7791326.1"/>
    <property type="molecule type" value="Genomic_DNA"/>
</dbReference>
<reference evidence="1 2" key="1">
    <citation type="submission" date="2024-03" db="EMBL/GenBank/DDBJ databases">
        <title>The genome assembly and annotation of the cricket Gryllus longicercus Weissman &amp; Gray.</title>
        <authorList>
            <person name="Szrajer S."/>
            <person name="Gray D."/>
            <person name="Ylla G."/>
        </authorList>
    </citation>
    <scope>NUCLEOTIDE SEQUENCE [LARGE SCALE GENOMIC DNA]</scope>
    <source>
        <strain evidence="1">DAG 2021-001</strain>
        <tissue evidence="1">Whole body minus gut</tissue>
    </source>
</reference>
<sequence>MYKNLQECYSSHTTKSKLNDYICMMNCILYQEIKPTVIYYTPYTKITINSQNTKHTNGNSLQNIPEEMGCITYASHASDHTHFQYINIPSTYHSQDKTEKKFYPRSCLYISRILS</sequence>
<proteinExistence type="predicted"/>